<feature type="domain" description="Putative glutamine amidotransferase" evidence="1">
    <location>
        <begin position="2"/>
        <end position="250"/>
    </location>
</feature>
<organism evidence="2 3">
    <name type="scientific">Devosia oryzisoli</name>
    <dbReference type="NCBI Taxonomy" id="2774138"/>
    <lineage>
        <taxon>Bacteria</taxon>
        <taxon>Pseudomonadati</taxon>
        <taxon>Pseudomonadota</taxon>
        <taxon>Alphaproteobacteria</taxon>
        <taxon>Hyphomicrobiales</taxon>
        <taxon>Devosiaceae</taxon>
        <taxon>Devosia</taxon>
    </lineage>
</organism>
<dbReference type="Proteomes" id="UP000654108">
    <property type="component" value="Unassembled WGS sequence"/>
</dbReference>
<proteinExistence type="predicted"/>
<protein>
    <recommendedName>
        <fullName evidence="1">Putative glutamine amidotransferase domain-containing protein</fullName>
    </recommendedName>
</protein>
<dbReference type="InterPro" id="IPR010768">
    <property type="entry name" value="GATase1-like"/>
</dbReference>
<dbReference type="EMBL" id="JACYFU010000003">
    <property type="protein sequence ID" value="MBD8066138.1"/>
    <property type="molecule type" value="Genomic_DNA"/>
</dbReference>
<accession>A0A927ITS8</accession>
<evidence type="ECO:0000313" key="2">
    <source>
        <dbReference type="EMBL" id="MBD8066138.1"/>
    </source>
</evidence>
<dbReference type="PANTHER" id="PTHR37947">
    <property type="entry name" value="BLL2462 PROTEIN"/>
    <property type="match status" value="1"/>
</dbReference>
<sequence length="257" mass="27025">MKALLAGETFASVTTVAVGSQVLTQAGWSSGAKAFIAAARTGGIEIDHIGSERCSDDFPQTVADLALYDVVVISDVGALTLLVGPDTRRGRVGPNRLTVIKDFVRAGGGLLVAGGYMGFQGMFGTAGFHDTDVEDALPVLCEAGPDGVEVPEGLQALVEAPDHAIWRGIEGPMPPILGLNRVNFRGRPQSELLASCSHRGRCLPLLAVGEFGLGRSAAWTSDIGPHWLTEEFMAWAGYAPLVVNILEWLAGGRETSK</sequence>
<gene>
    <name evidence="2" type="ORF">IC608_11720</name>
</gene>
<dbReference type="SUPFAM" id="SSF52317">
    <property type="entry name" value="Class I glutamine amidotransferase-like"/>
    <property type="match status" value="1"/>
</dbReference>
<comment type="caution">
    <text evidence="2">The sequence shown here is derived from an EMBL/GenBank/DDBJ whole genome shotgun (WGS) entry which is preliminary data.</text>
</comment>
<name>A0A927ITS8_9HYPH</name>
<evidence type="ECO:0000259" key="1">
    <source>
        <dbReference type="Pfam" id="PF07090"/>
    </source>
</evidence>
<dbReference type="PANTHER" id="PTHR37947:SF1">
    <property type="entry name" value="BLL2462 PROTEIN"/>
    <property type="match status" value="1"/>
</dbReference>
<dbReference type="AlphaFoldDB" id="A0A927ITS8"/>
<dbReference type="Gene3D" id="3.40.50.880">
    <property type="match status" value="1"/>
</dbReference>
<dbReference type="Pfam" id="PF07090">
    <property type="entry name" value="GATase1_like"/>
    <property type="match status" value="1"/>
</dbReference>
<dbReference type="InterPro" id="IPR029062">
    <property type="entry name" value="Class_I_gatase-like"/>
</dbReference>
<dbReference type="RefSeq" id="WP_191775567.1">
    <property type="nucleotide sequence ID" value="NZ_JACYFU010000003.1"/>
</dbReference>
<reference evidence="2" key="1">
    <citation type="submission" date="2020-09" db="EMBL/GenBank/DDBJ databases">
        <title>Genome seq and assembly of Devosia sp.</title>
        <authorList>
            <person name="Chhetri G."/>
        </authorList>
    </citation>
    <scope>NUCLEOTIDE SEQUENCE</scope>
    <source>
        <strain evidence="2">PTR5</strain>
    </source>
</reference>
<evidence type="ECO:0000313" key="3">
    <source>
        <dbReference type="Proteomes" id="UP000654108"/>
    </source>
</evidence>
<keyword evidence="3" id="KW-1185">Reference proteome</keyword>